<dbReference type="PANTHER" id="PTHR45138">
    <property type="entry name" value="REGULATORY COMPONENTS OF SENSORY TRANSDUCTION SYSTEM"/>
    <property type="match status" value="1"/>
</dbReference>
<dbReference type="InterPro" id="IPR029016">
    <property type="entry name" value="GAF-like_dom_sf"/>
</dbReference>
<dbReference type="CDD" id="cd01949">
    <property type="entry name" value="GGDEF"/>
    <property type="match status" value="1"/>
</dbReference>
<gene>
    <name evidence="2" type="ORF">DYH56_12670</name>
</gene>
<dbReference type="InterPro" id="IPR050469">
    <property type="entry name" value="Diguanylate_Cyclase"/>
</dbReference>
<dbReference type="InterPro" id="IPR000160">
    <property type="entry name" value="GGDEF_dom"/>
</dbReference>
<protein>
    <submittedName>
        <fullName evidence="2">Diguanylate cyclase</fullName>
    </submittedName>
</protein>
<proteinExistence type="predicted"/>
<sequence>MFDVNLKAIMWELYEIVYTYDKIDTMGIISYEKDGKTVLFKYFIKDNQWVEKMNNDKNLIEKCIEKKKEIVVNNYIGDGIDLEEDRVQSAYYYPIFLGGEAAGIFFLESRKKDNFAGEVLKKVTILRKMIEVLFYKEREKEVLRETNERVEKLLRQRSIVGEASKAVVSTSSVQEMSLRIYTIMRKNYGECAIGIFINDPENKKLKDGFCYEFGERLDFGDILYSQKNSLIMESIFTKNEVIKEDIVNEGISLLVGEYPKGIYCAPLQMEGEVIGGFTYQIFERDNFEREELDICRELISFMTIALNNTLEHEKLKETNDLLKEYSERDHLTGLCNRRHFYETFEKRIQGARLEGKKMFIFLFDLDNFKGINDNFGHIQGDLALQKVAEILKEELSSGYIARYGGDEFIGGMLNCSKDESRTAAENIQKRVEKLEISIDRNGVPLTISIGVLEFIPKNSIESYFAMVDEALYQAKKTGKNKMIFKEYMR</sequence>
<evidence type="ECO:0000313" key="2">
    <source>
        <dbReference type="EMBL" id="REI40023.1"/>
    </source>
</evidence>
<dbReference type="Pfam" id="PF00990">
    <property type="entry name" value="GGDEF"/>
    <property type="match status" value="1"/>
</dbReference>
<dbReference type="PROSITE" id="PS50887">
    <property type="entry name" value="GGDEF"/>
    <property type="match status" value="1"/>
</dbReference>
<dbReference type="PANTHER" id="PTHR45138:SF9">
    <property type="entry name" value="DIGUANYLATE CYCLASE DGCM-RELATED"/>
    <property type="match status" value="1"/>
</dbReference>
<dbReference type="Gene3D" id="3.30.450.40">
    <property type="match status" value="1"/>
</dbReference>
<feature type="domain" description="GGDEF" evidence="1">
    <location>
        <begin position="356"/>
        <end position="487"/>
    </location>
</feature>
<dbReference type="EMBL" id="QUAJ01000026">
    <property type="protein sequence ID" value="REI40023.1"/>
    <property type="molecule type" value="Genomic_DNA"/>
</dbReference>
<comment type="caution">
    <text evidence="2">The sequence shown here is derived from an EMBL/GenBank/DDBJ whole genome shotgun (WGS) entry which is preliminary data.</text>
</comment>
<organism evidence="2 3">
    <name type="scientific">Psychrilyobacter piezotolerans</name>
    <dbReference type="NCBI Taxonomy" id="2293438"/>
    <lineage>
        <taxon>Bacteria</taxon>
        <taxon>Fusobacteriati</taxon>
        <taxon>Fusobacteriota</taxon>
        <taxon>Fusobacteriia</taxon>
        <taxon>Fusobacteriales</taxon>
        <taxon>Fusobacteriaceae</taxon>
        <taxon>Psychrilyobacter</taxon>
    </lineage>
</organism>
<dbReference type="RefSeq" id="WP_114643245.1">
    <property type="nucleotide sequence ID" value="NZ_JAACIO010000024.1"/>
</dbReference>
<name>A0ABX9KEE3_9FUSO</name>
<dbReference type="SUPFAM" id="SSF55073">
    <property type="entry name" value="Nucleotide cyclase"/>
    <property type="match status" value="1"/>
</dbReference>
<dbReference type="NCBIfam" id="TIGR00254">
    <property type="entry name" value="GGDEF"/>
    <property type="match status" value="1"/>
</dbReference>
<evidence type="ECO:0000259" key="1">
    <source>
        <dbReference type="PROSITE" id="PS50887"/>
    </source>
</evidence>
<dbReference type="Gene3D" id="3.30.70.270">
    <property type="match status" value="1"/>
</dbReference>
<accession>A0ABX9KEE3</accession>
<dbReference type="SUPFAM" id="SSF55781">
    <property type="entry name" value="GAF domain-like"/>
    <property type="match status" value="2"/>
</dbReference>
<reference evidence="2 3" key="1">
    <citation type="submission" date="2018-08" db="EMBL/GenBank/DDBJ databases">
        <title>Draft genome sequence of Psychrilyobacter sp. strain SD5 isolated from Black Sea water.</title>
        <authorList>
            <person name="Yadav S."/>
            <person name="Villanueva L."/>
            <person name="Damste J.S.S."/>
        </authorList>
    </citation>
    <scope>NUCLEOTIDE SEQUENCE [LARGE SCALE GENOMIC DNA]</scope>
    <source>
        <strain evidence="2 3">SD5</strain>
    </source>
</reference>
<dbReference type="InterPro" id="IPR043128">
    <property type="entry name" value="Rev_trsase/Diguanyl_cyclase"/>
</dbReference>
<evidence type="ECO:0000313" key="3">
    <source>
        <dbReference type="Proteomes" id="UP000263486"/>
    </source>
</evidence>
<dbReference type="Proteomes" id="UP000263486">
    <property type="component" value="Unassembled WGS sequence"/>
</dbReference>
<keyword evidence="3" id="KW-1185">Reference proteome</keyword>
<dbReference type="SMART" id="SM00267">
    <property type="entry name" value="GGDEF"/>
    <property type="match status" value="1"/>
</dbReference>
<dbReference type="InterPro" id="IPR029787">
    <property type="entry name" value="Nucleotide_cyclase"/>
</dbReference>